<dbReference type="GO" id="GO:0016787">
    <property type="term" value="F:hydrolase activity"/>
    <property type="evidence" value="ECO:0007669"/>
    <property type="project" value="UniProtKB-KW"/>
</dbReference>
<dbReference type="OrthoDB" id="9776657at2"/>
<dbReference type="Gene3D" id="2.115.10.20">
    <property type="entry name" value="Glycosyl hydrolase domain, family 43"/>
    <property type="match status" value="1"/>
</dbReference>
<dbReference type="SUPFAM" id="SSF75005">
    <property type="entry name" value="Arabinanase/levansucrase/invertase"/>
    <property type="match status" value="2"/>
</dbReference>
<evidence type="ECO:0000256" key="1">
    <source>
        <dbReference type="SAM" id="SignalP"/>
    </source>
</evidence>
<keyword evidence="3" id="KW-1185">Reference proteome</keyword>
<feature type="chain" id="PRO_5039230938" evidence="1">
    <location>
        <begin position="28"/>
        <end position="379"/>
    </location>
</feature>
<keyword evidence="2" id="KW-0378">Hydrolase</keyword>
<dbReference type="EMBL" id="CP016771">
    <property type="protein sequence ID" value="ASY13234.1"/>
    <property type="molecule type" value="Genomic_DNA"/>
</dbReference>
<evidence type="ECO:0000313" key="2">
    <source>
        <dbReference type="EMBL" id="ASY13234.1"/>
    </source>
</evidence>
<gene>
    <name evidence="2" type="ORF">B1s21160_02610</name>
</gene>
<dbReference type="CDD" id="cd15482">
    <property type="entry name" value="Sialidase_non-viral"/>
    <property type="match status" value="1"/>
</dbReference>
<dbReference type="KEGG" id="nhi:B1s21160_02610"/>
<sequence>MLLIKRSKWLTLSLVIVLTSLSVPTAAADPSDQFPSGPYNATLISDKILYPSLFGVSAGLPVADVSGVQLSNGTIRAYVFAQNQGIVIAESTDGKIFTKVGNAFGGDKGQGMPRVVKLSDGKFRMYNMSSGGISCSISSDGLNFTVEKADCISSSPYAGASNGLTGAGIVKLANGTYRAYFSDMVKAGTGPDPHQVYSATSTDGLTWSADSGIRVGPGTTSITRSAEHPAAVVHADGSVTLFYFDNEARPGKDSSGRQNMAMGQMGLWYSTSTDGGLTFSTENKINFPAPLSNSFGNDPDVFLDKDGSMILWAGGFENSLGGYIGAVKLTKGSASSAASTAPKPAPKNSKNVKFTCIKGKQKVTKTGVPVCPTGWKLLK</sequence>
<proteinExistence type="predicted"/>
<dbReference type="RefSeq" id="WP_095672312.1">
    <property type="nucleotide sequence ID" value="NZ_CP016771.1"/>
</dbReference>
<protein>
    <submittedName>
        <fullName evidence="2">Glycosylhydrolase</fullName>
    </submittedName>
</protein>
<accession>A0A249K8X8</accession>
<organism evidence="2 3">
    <name type="scientific">Candidatus Nanopelagicus hibericus</name>
    <dbReference type="NCBI Taxonomy" id="1884915"/>
    <lineage>
        <taxon>Bacteria</taxon>
        <taxon>Bacillati</taxon>
        <taxon>Actinomycetota</taxon>
        <taxon>Actinomycetes</taxon>
        <taxon>Candidatus Nanopelagicales</taxon>
        <taxon>Candidatus Nanopelagicaceae</taxon>
        <taxon>Candidatus Nanopelagicus</taxon>
    </lineage>
</organism>
<reference evidence="2 3" key="1">
    <citation type="submission" date="2016-07" db="EMBL/GenBank/DDBJ databases">
        <title>High microdiversification within the ubiquitous acI lineage of Actinobacteria.</title>
        <authorList>
            <person name="Neuenschwander S.M."/>
            <person name="Salcher M."/>
            <person name="Ghai R."/>
            <person name="Pernthaler J."/>
        </authorList>
    </citation>
    <scope>NUCLEOTIDE SEQUENCE [LARGE SCALE GENOMIC DNA]</scope>
    <source>
        <strain evidence="2">MMS-21-160</strain>
    </source>
</reference>
<feature type="signal peptide" evidence="1">
    <location>
        <begin position="1"/>
        <end position="27"/>
    </location>
</feature>
<dbReference type="InterPro" id="IPR023296">
    <property type="entry name" value="Glyco_hydro_beta-prop_sf"/>
</dbReference>
<keyword evidence="1" id="KW-0732">Signal</keyword>
<dbReference type="Proteomes" id="UP000217171">
    <property type="component" value="Chromosome"/>
</dbReference>
<evidence type="ECO:0000313" key="3">
    <source>
        <dbReference type="Proteomes" id="UP000217171"/>
    </source>
</evidence>
<dbReference type="AlphaFoldDB" id="A0A249K8X8"/>
<name>A0A249K8X8_9ACTN</name>